<dbReference type="AlphaFoldDB" id="A0A916J844"/>
<dbReference type="SUPFAM" id="SSF158710">
    <property type="entry name" value="PSPTO4464-like"/>
    <property type="match status" value="1"/>
</dbReference>
<feature type="compositionally biased region" description="Basic and acidic residues" evidence="7">
    <location>
        <begin position="14"/>
        <end position="26"/>
    </location>
</feature>
<comment type="caution">
    <text evidence="8">The sequence shown here is derived from an EMBL/GenBank/DDBJ whole genome shotgun (WGS) entry which is preliminary data.</text>
</comment>
<organism evidence="8 9">
    <name type="scientific">Georgfuchsia toluolica</name>
    <dbReference type="NCBI Taxonomy" id="424218"/>
    <lineage>
        <taxon>Bacteria</taxon>
        <taxon>Pseudomonadati</taxon>
        <taxon>Pseudomonadota</taxon>
        <taxon>Betaproteobacteria</taxon>
        <taxon>Nitrosomonadales</taxon>
        <taxon>Sterolibacteriaceae</taxon>
        <taxon>Georgfuchsia</taxon>
    </lineage>
</organism>
<keyword evidence="9" id="KW-1185">Reference proteome</keyword>
<dbReference type="PANTHER" id="PTHR38101">
    <property type="entry name" value="UPF0307 PROTEIN YJGA"/>
    <property type="match status" value="1"/>
</dbReference>
<dbReference type="GO" id="GO:1902626">
    <property type="term" value="P:assembly of large subunit precursor of preribosome"/>
    <property type="evidence" value="ECO:0007669"/>
    <property type="project" value="UniProtKB-UniRule"/>
</dbReference>
<keyword evidence="1 5" id="KW-0963">Cytoplasm</keyword>
<proteinExistence type="inferred from homology"/>
<dbReference type="Pfam" id="PF04751">
    <property type="entry name" value="DarP"/>
    <property type="match status" value="1"/>
</dbReference>
<comment type="similarity">
    <text evidence="5">Belongs to the DarP family.</text>
</comment>
<evidence type="ECO:0000256" key="4">
    <source>
        <dbReference type="ARBA" id="ARBA00022884"/>
    </source>
</evidence>
<accession>A0A916J844</accession>
<dbReference type="HAMAP" id="MF_00765">
    <property type="entry name" value="DarP"/>
    <property type="match status" value="1"/>
</dbReference>
<dbReference type="Gene3D" id="1.10.60.30">
    <property type="entry name" value="PSPTO4464-like domains"/>
    <property type="match status" value="2"/>
</dbReference>
<evidence type="ECO:0000256" key="5">
    <source>
        <dbReference type="HAMAP-Rule" id="MF_00765"/>
    </source>
</evidence>
<evidence type="ECO:0000256" key="3">
    <source>
        <dbReference type="ARBA" id="ARBA00022730"/>
    </source>
</evidence>
<name>A0A916J844_9PROT</name>
<dbReference type="CDD" id="cd16331">
    <property type="entry name" value="YjgA-like"/>
    <property type="match status" value="1"/>
</dbReference>
<keyword evidence="4 5" id="KW-0694">RNA-binding</keyword>
<feature type="region of interest" description="Disordered" evidence="7">
    <location>
        <begin position="1"/>
        <end position="26"/>
    </location>
</feature>
<dbReference type="NCBIfam" id="NF003593">
    <property type="entry name" value="PRK05255.1-1"/>
    <property type="match status" value="1"/>
</dbReference>
<dbReference type="GO" id="GO:0043022">
    <property type="term" value="F:ribosome binding"/>
    <property type="evidence" value="ECO:0007669"/>
    <property type="project" value="UniProtKB-UniRule"/>
</dbReference>
<gene>
    <name evidence="5" type="primary">darP</name>
    <name evidence="8" type="ORF">GTOL_13108</name>
</gene>
<dbReference type="InterPro" id="IPR006839">
    <property type="entry name" value="DarP"/>
</dbReference>
<dbReference type="EMBL" id="CAJQUM010000001">
    <property type="protein sequence ID" value="CAG4885225.1"/>
    <property type="molecule type" value="Genomic_DNA"/>
</dbReference>
<dbReference type="RefSeq" id="WP_246591006.1">
    <property type="nucleotide sequence ID" value="NZ_CAJQUM010000001.1"/>
</dbReference>
<evidence type="ECO:0000256" key="7">
    <source>
        <dbReference type="SAM" id="MobiDB-lite"/>
    </source>
</evidence>
<comment type="subcellular location">
    <subcellularLocation>
        <location evidence="5">Cytoplasm</location>
    </subcellularLocation>
    <text evidence="5">Associates with late stage pre-50S ribosomal subunits.</text>
</comment>
<dbReference type="GO" id="GO:0019843">
    <property type="term" value="F:rRNA binding"/>
    <property type="evidence" value="ECO:0007669"/>
    <property type="project" value="UniProtKB-UniRule"/>
</dbReference>
<dbReference type="Proteomes" id="UP000742786">
    <property type="component" value="Unassembled WGS sequence"/>
</dbReference>
<evidence type="ECO:0000256" key="2">
    <source>
        <dbReference type="ARBA" id="ARBA00022517"/>
    </source>
</evidence>
<evidence type="ECO:0000313" key="8">
    <source>
        <dbReference type="EMBL" id="CAG4885225.1"/>
    </source>
</evidence>
<keyword evidence="2 5" id="KW-0690">Ribosome biogenesis</keyword>
<evidence type="ECO:0000313" key="9">
    <source>
        <dbReference type="Proteomes" id="UP000742786"/>
    </source>
</evidence>
<evidence type="ECO:0000256" key="1">
    <source>
        <dbReference type="ARBA" id="ARBA00022490"/>
    </source>
</evidence>
<evidence type="ECO:0000256" key="6">
    <source>
        <dbReference type="SAM" id="Coils"/>
    </source>
</evidence>
<keyword evidence="3 5" id="KW-0699">rRNA-binding</keyword>
<keyword evidence="6" id="KW-0175">Coiled coil</keyword>
<dbReference type="GO" id="GO:0005829">
    <property type="term" value="C:cytosol"/>
    <property type="evidence" value="ECO:0007669"/>
    <property type="project" value="TreeGrafter"/>
</dbReference>
<dbReference type="InterPro" id="IPR023153">
    <property type="entry name" value="DarP_sf"/>
</dbReference>
<dbReference type="PANTHER" id="PTHR38101:SF1">
    <property type="entry name" value="UPF0307 PROTEIN YJGA"/>
    <property type="match status" value="1"/>
</dbReference>
<dbReference type="PIRSF" id="PIRSF016183">
    <property type="entry name" value="UCP016183"/>
    <property type="match status" value="1"/>
</dbReference>
<reference evidence="8" key="1">
    <citation type="submission" date="2021-04" db="EMBL/GenBank/DDBJ databases">
        <authorList>
            <person name="Hornung B."/>
        </authorList>
    </citation>
    <scope>NUCLEOTIDE SEQUENCE</scope>
    <source>
        <strain evidence="8">G5G6</strain>
    </source>
</reference>
<sequence length="183" mass="20999">MDTQPIPEEDDPEFDRPSKSQKKRDMDALQDMGVELAALSPERLNRIEMPDALRAALRDAQRITQNGAKKRQRQYIGKLMRDVDVGPIKAALDEVKGISAAAKAEQHRLERLRAQLMESEEVLGDIARQHPGADLQHLRQLRRNALKEQQLGKPPRAYRELFRLLRELQSQATEDTEFTEENP</sequence>
<feature type="coiled-coil region" evidence="6">
    <location>
        <begin position="95"/>
        <end position="129"/>
    </location>
</feature>
<comment type="function">
    <text evidence="5">Member of a network of 50S ribosomal subunit biogenesis factors which assembles along the 30S-50S interface, preventing incorrect 23S rRNA structures from forming. Promotes peptidyl transferase center (PTC) maturation.</text>
</comment>
<protein>
    <recommendedName>
        <fullName evidence="5">Dual-action ribosomal maturation protein DarP</fullName>
    </recommendedName>
    <alternativeName>
        <fullName evidence="5">Large ribosomal subunit assembly factor DarP</fullName>
    </alternativeName>
</protein>